<dbReference type="EMBL" id="CACRUN010000013">
    <property type="protein sequence ID" value="VYU02660.1"/>
    <property type="molecule type" value="Genomic_DNA"/>
</dbReference>
<accession>A0A6N3BD05</accession>
<protein>
    <recommendedName>
        <fullName evidence="2">PD-(D/E)XK nuclease superfamily protein</fullName>
    </recommendedName>
</protein>
<dbReference type="Pfam" id="PF14281">
    <property type="entry name" value="PDDEXK_4"/>
    <property type="match status" value="1"/>
</dbReference>
<proteinExistence type="predicted"/>
<reference evidence="1" key="1">
    <citation type="submission" date="2019-11" db="EMBL/GenBank/DDBJ databases">
        <authorList>
            <person name="Feng L."/>
        </authorList>
    </citation>
    <scope>NUCLEOTIDE SEQUENCE</scope>
    <source>
        <strain evidence="1">VatypicaLFYP47</strain>
    </source>
</reference>
<dbReference type="RefSeq" id="WP_422103996.1">
    <property type="nucleotide sequence ID" value="NZ_CACRUN010000013.1"/>
</dbReference>
<gene>
    <name evidence="1" type="ORF">VALFYP47_01176</name>
</gene>
<sequence length="426" mass="49700">MNNIFSFATGELSQDAFICWCLNWINEPDTIATHRYRQLGLELLAKLIDKPSNCNELLKVDIKSIDKVILVQQVLNIDVLAIIPQYKLAIIIEDKTSTSEHGNQISFYTDSLKSVFNSKKPGNAYSKLEKAFKRSALNIDCANLFDYHIHTVYFKTGYYFDYDWQVAHSEPVHNYLTGPMFWDILKNYTDCESDILKSYCEHLKQQLDWYQSVSKINGRYDDGEQYIKWERITQHGLLQIVFDNENIDGAWLWKDMSAYLNQYNTGTNQGGSPWTNRCFWTRIESETINSDLPRSFKPWLFWRVDHDSKGAYLSLRFYNKDSKQDAEFLRKEIYNQLNSLIDKAASVELAELNHAYSSCVSRPHHGNYYENTLIRVGIDSVLDSWDKNSGQPFINLIRVIDSKLRNAIGTFNWESFVIKCLVVYED</sequence>
<evidence type="ECO:0000313" key="1">
    <source>
        <dbReference type="EMBL" id="VYU02660.1"/>
    </source>
</evidence>
<evidence type="ECO:0008006" key="2">
    <source>
        <dbReference type="Google" id="ProtNLM"/>
    </source>
</evidence>
<dbReference type="InterPro" id="IPR029470">
    <property type="entry name" value="PDDEXK_4"/>
</dbReference>
<dbReference type="AlphaFoldDB" id="A0A6N3BD05"/>
<name>A0A6N3BD05_9FIRM</name>
<organism evidence="1">
    <name type="scientific">Veillonella atypica</name>
    <dbReference type="NCBI Taxonomy" id="39777"/>
    <lineage>
        <taxon>Bacteria</taxon>
        <taxon>Bacillati</taxon>
        <taxon>Bacillota</taxon>
        <taxon>Negativicutes</taxon>
        <taxon>Veillonellales</taxon>
        <taxon>Veillonellaceae</taxon>
        <taxon>Veillonella</taxon>
    </lineage>
</organism>